<dbReference type="SUPFAM" id="SSF54427">
    <property type="entry name" value="NTF2-like"/>
    <property type="match status" value="1"/>
</dbReference>
<reference evidence="1 2" key="1">
    <citation type="submission" date="2020-02" db="EMBL/GenBank/DDBJ databases">
        <title>Draft genome sequence of Haematococcus lacustris strain NIES-144.</title>
        <authorList>
            <person name="Morimoto D."/>
            <person name="Nakagawa S."/>
            <person name="Yoshida T."/>
            <person name="Sawayama S."/>
        </authorList>
    </citation>
    <scope>NUCLEOTIDE SEQUENCE [LARGE SCALE GENOMIC DNA]</scope>
    <source>
        <strain evidence="1 2">NIES-144</strain>
    </source>
</reference>
<comment type="caution">
    <text evidence="1">The sequence shown here is derived from an EMBL/GenBank/DDBJ whole genome shotgun (WGS) entry which is preliminary data.</text>
</comment>
<dbReference type="InterPro" id="IPR039544">
    <property type="entry name" value="Tim44-like"/>
</dbReference>
<dbReference type="GO" id="GO:0030150">
    <property type="term" value="P:protein import into mitochondrial matrix"/>
    <property type="evidence" value="ECO:0007669"/>
    <property type="project" value="TreeGrafter"/>
</dbReference>
<sequence length="173" mass="18927">MQGLRVEDTAAYKRGQELVADLKEKYENSDHPIVHKVEEVKERLMSGSESSRAMKEIRARDPTFDMNSFVRAIKEYYPGIHPSLPVDLTTLPSTTHGGVHGESLSIHAYTPTRAWSILQYAGPSWGGCQWHHSSNSGNVAAATRLVYSVSCIINSDQGEDNDGNVEPGCGPAA</sequence>
<dbReference type="PANTHER" id="PTHR10721:SF1">
    <property type="entry name" value="MITOCHONDRIAL IMPORT INNER MEMBRANE TRANSLOCASE SUBUNIT TIM44"/>
    <property type="match status" value="1"/>
</dbReference>
<protein>
    <submittedName>
        <fullName evidence="1">Tim44 domain-containing protein</fullName>
    </submittedName>
</protein>
<dbReference type="Gene3D" id="3.10.450.240">
    <property type="match status" value="1"/>
</dbReference>
<dbReference type="AlphaFoldDB" id="A0A699ZS02"/>
<dbReference type="InterPro" id="IPR032710">
    <property type="entry name" value="NTF2-like_dom_sf"/>
</dbReference>
<dbReference type="EMBL" id="BLLF01002401">
    <property type="protein sequence ID" value="GFH23940.1"/>
    <property type="molecule type" value="Genomic_DNA"/>
</dbReference>
<dbReference type="Proteomes" id="UP000485058">
    <property type="component" value="Unassembled WGS sequence"/>
</dbReference>
<accession>A0A699ZS02</accession>
<proteinExistence type="predicted"/>
<dbReference type="PANTHER" id="PTHR10721">
    <property type="entry name" value="MITOCHONDRIAL IMPORT INNER MEMBRANE TRANSLOCASE SUBUNIT TIM44"/>
    <property type="match status" value="1"/>
</dbReference>
<evidence type="ECO:0000313" key="1">
    <source>
        <dbReference type="EMBL" id="GFH23940.1"/>
    </source>
</evidence>
<dbReference type="GO" id="GO:0051087">
    <property type="term" value="F:protein-folding chaperone binding"/>
    <property type="evidence" value="ECO:0007669"/>
    <property type="project" value="TreeGrafter"/>
</dbReference>
<name>A0A699ZS02_HAELA</name>
<dbReference type="GO" id="GO:0005743">
    <property type="term" value="C:mitochondrial inner membrane"/>
    <property type="evidence" value="ECO:0007669"/>
    <property type="project" value="TreeGrafter"/>
</dbReference>
<keyword evidence="2" id="KW-1185">Reference proteome</keyword>
<organism evidence="1 2">
    <name type="scientific">Haematococcus lacustris</name>
    <name type="common">Green alga</name>
    <name type="synonym">Haematococcus pluvialis</name>
    <dbReference type="NCBI Taxonomy" id="44745"/>
    <lineage>
        <taxon>Eukaryota</taxon>
        <taxon>Viridiplantae</taxon>
        <taxon>Chlorophyta</taxon>
        <taxon>core chlorophytes</taxon>
        <taxon>Chlorophyceae</taxon>
        <taxon>CS clade</taxon>
        <taxon>Chlamydomonadales</taxon>
        <taxon>Haematococcaceae</taxon>
        <taxon>Haematococcus</taxon>
    </lineage>
</organism>
<evidence type="ECO:0000313" key="2">
    <source>
        <dbReference type="Proteomes" id="UP000485058"/>
    </source>
</evidence>
<gene>
    <name evidence="1" type="ORF">HaLaN_21641</name>
</gene>